<comment type="caution">
    <text evidence="4">The sequence shown here is derived from an EMBL/GenBank/DDBJ whole genome shotgun (WGS) entry which is preliminary data.</text>
</comment>
<comment type="similarity">
    <text evidence="1">Belongs to the PrpF family.</text>
</comment>
<dbReference type="InterPro" id="IPR007400">
    <property type="entry name" value="PrpF-like"/>
</dbReference>
<dbReference type="SUPFAM" id="SSF54506">
    <property type="entry name" value="Diaminopimelate epimerase-like"/>
    <property type="match status" value="2"/>
</dbReference>
<proteinExistence type="inferred from homology"/>
<protein>
    <submittedName>
        <fullName evidence="4">PrpF protein-domain-containing protein</fullName>
    </submittedName>
</protein>
<dbReference type="PANTHER" id="PTHR43709">
    <property type="entry name" value="ACONITATE ISOMERASE-RELATED"/>
    <property type="match status" value="1"/>
</dbReference>
<feature type="region of interest" description="Disordered" evidence="3">
    <location>
        <begin position="388"/>
        <end position="409"/>
    </location>
</feature>
<keyword evidence="2" id="KW-0413">Isomerase</keyword>
<gene>
    <name evidence="4" type="ORF">BJX63DRAFT_438271</name>
</gene>
<sequence>MNSTCRVLQTRLSSTQALKKTSKDFLPYVLAPRPPRRVETLWSNPSTMIAEQVFMQRRPKRHILPCVLMRAGTSKGIFLHRQDLPTSELDWAPHLISALGSRGNDPRQIDGVGGGTSTTSKVAVVSRSQRADADIDWTFVQVAVGKESIDLTGNCGNMTAGVAPFAVQEGLVQTQPGQTQMDVRIYNTNTDRIVIETVALDASGDYEEAGDYTIAGVSSPGSEVKCTFVEPIGSMTGRLFPSNNQQQQILHVHSHDRSPFNVRVTLIDSANPFVLIDASSIKTLLQSLHSDSAQNTLVESVRREAAVAMGLAPNVEVAAQTRGTPKAALVYRPTAGPISSNGDIRIQAYSMGLPHPSLQLTGAVTVAVALSCPGTIAAELAATTEKRALLTPEHTPPPDEEIGKKGLGSEREVRIAHSKGVIKVDVVMGNDGRVVSCAVSRTARRLFEGRIRYYV</sequence>
<dbReference type="PANTHER" id="PTHR43709:SF2">
    <property type="entry name" value="DUF453 DOMAIN PROTEIN (AFU_ORTHOLOGUE AFUA_6G00360)"/>
    <property type="match status" value="1"/>
</dbReference>
<evidence type="ECO:0000256" key="1">
    <source>
        <dbReference type="ARBA" id="ARBA00007673"/>
    </source>
</evidence>
<dbReference type="Proteomes" id="UP001610334">
    <property type="component" value="Unassembled WGS sequence"/>
</dbReference>
<dbReference type="Pfam" id="PF04303">
    <property type="entry name" value="PrpF"/>
    <property type="match status" value="1"/>
</dbReference>
<reference evidence="4 5" key="1">
    <citation type="submission" date="2024-07" db="EMBL/GenBank/DDBJ databases">
        <title>Section-level genome sequencing and comparative genomics of Aspergillus sections Usti and Cavernicolus.</title>
        <authorList>
            <consortium name="Lawrence Berkeley National Laboratory"/>
            <person name="Nybo J.L."/>
            <person name="Vesth T.C."/>
            <person name="Theobald S."/>
            <person name="Frisvad J.C."/>
            <person name="Larsen T.O."/>
            <person name="Kjaerboelling I."/>
            <person name="Rothschild-Mancinelli K."/>
            <person name="Lyhne E.K."/>
            <person name="Kogle M.E."/>
            <person name="Barry K."/>
            <person name="Clum A."/>
            <person name="Na H."/>
            <person name="Ledsgaard L."/>
            <person name="Lin J."/>
            <person name="Lipzen A."/>
            <person name="Kuo A."/>
            <person name="Riley R."/>
            <person name="Mondo S."/>
            <person name="Labutti K."/>
            <person name="Haridas S."/>
            <person name="Pangalinan J."/>
            <person name="Salamov A.A."/>
            <person name="Simmons B.A."/>
            <person name="Magnuson J.K."/>
            <person name="Chen J."/>
            <person name="Drula E."/>
            <person name="Henrissat B."/>
            <person name="Wiebenga A."/>
            <person name="Lubbers R.J."/>
            <person name="Gomes A.C."/>
            <person name="Makela M.R."/>
            <person name="Stajich J."/>
            <person name="Grigoriev I.V."/>
            <person name="Mortensen U.H."/>
            <person name="De Vries R.P."/>
            <person name="Baker S.E."/>
            <person name="Andersen M.R."/>
        </authorList>
    </citation>
    <scope>NUCLEOTIDE SEQUENCE [LARGE SCALE GENOMIC DNA]</scope>
    <source>
        <strain evidence="4 5">CBS 588.65</strain>
    </source>
</reference>
<dbReference type="Gene3D" id="3.10.310.10">
    <property type="entry name" value="Diaminopimelate Epimerase, Chain A, domain 1"/>
    <property type="match status" value="2"/>
</dbReference>
<dbReference type="EMBL" id="JBFXLT010000216">
    <property type="protein sequence ID" value="KAL2802015.1"/>
    <property type="molecule type" value="Genomic_DNA"/>
</dbReference>
<evidence type="ECO:0000313" key="5">
    <source>
        <dbReference type="Proteomes" id="UP001610334"/>
    </source>
</evidence>
<evidence type="ECO:0000256" key="3">
    <source>
        <dbReference type="SAM" id="MobiDB-lite"/>
    </source>
</evidence>
<keyword evidence="5" id="KW-1185">Reference proteome</keyword>
<evidence type="ECO:0000256" key="2">
    <source>
        <dbReference type="ARBA" id="ARBA00023235"/>
    </source>
</evidence>
<evidence type="ECO:0000313" key="4">
    <source>
        <dbReference type="EMBL" id="KAL2802015.1"/>
    </source>
</evidence>
<name>A0ABR4GSG6_9EURO</name>
<organism evidence="4 5">
    <name type="scientific">Aspergillus granulosus</name>
    <dbReference type="NCBI Taxonomy" id="176169"/>
    <lineage>
        <taxon>Eukaryota</taxon>
        <taxon>Fungi</taxon>
        <taxon>Dikarya</taxon>
        <taxon>Ascomycota</taxon>
        <taxon>Pezizomycotina</taxon>
        <taxon>Eurotiomycetes</taxon>
        <taxon>Eurotiomycetidae</taxon>
        <taxon>Eurotiales</taxon>
        <taxon>Aspergillaceae</taxon>
        <taxon>Aspergillus</taxon>
        <taxon>Aspergillus subgen. Nidulantes</taxon>
    </lineage>
</organism>
<accession>A0ABR4GSG6</accession>